<feature type="domain" description="EamA" evidence="8">
    <location>
        <begin position="13"/>
        <end position="78"/>
    </location>
</feature>
<evidence type="ECO:0000313" key="10">
    <source>
        <dbReference type="Proteomes" id="UP001630127"/>
    </source>
</evidence>
<keyword evidence="3" id="KW-1003">Cell membrane</keyword>
<keyword evidence="4 7" id="KW-0812">Transmembrane</keyword>
<sequence length="108" mass="12035">MGKICGLDGNISIVPAIYIGIVFTGLCLWVEMAAMQDVSATKTTIIYGLEPLCGATFAWFLLRERWGINRYIRVVLVLRESLIVQLHGALSSTSVQRMKEVLRKDTTC</sequence>
<name>A0ABD3B3R6_9GENT</name>
<evidence type="ECO:0000256" key="4">
    <source>
        <dbReference type="ARBA" id="ARBA00022692"/>
    </source>
</evidence>
<dbReference type="AlphaFoldDB" id="A0ABD3B3R6"/>
<feature type="transmembrane region" description="Helical" evidence="7">
    <location>
        <begin position="12"/>
        <end position="32"/>
    </location>
</feature>
<dbReference type="SUPFAM" id="SSF103481">
    <property type="entry name" value="Multidrug resistance efflux transporter EmrE"/>
    <property type="match status" value="1"/>
</dbReference>
<evidence type="ECO:0000313" key="9">
    <source>
        <dbReference type="EMBL" id="KAL3537777.1"/>
    </source>
</evidence>
<organism evidence="9 10">
    <name type="scientific">Cinchona calisaya</name>
    <dbReference type="NCBI Taxonomy" id="153742"/>
    <lineage>
        <taxon>Eukaryota</taxon>
        <taxon>Viridiplantae</taxon>
        <taxon>Streptophyta</taxon>
        <taxon>Embryophyta</taxon>
        <taxon>Tracheophyta</taxon>
        <taxon>Spermatophyta</taxon>
        <taxon>Magnoliopsida</taxon>
        <taxon>eudicotyledons</taxon>
        <taxon>Gunneridae</taxon>
        <taxon>Pentapetalae</taxon>
        <taxon>asterids</taxon>
        <taxon>lamiids</taxon>
        <taxon>Gentianales</taxon>
        <taxon>Rubiaceae</taxon>
        <taxon>Cinchonoideae</taxon>
        <taxon>Cinchoneae</taxon>
        <taxon>Cinchona</taxon>
    </lineage>
</organism>
<proteinExistence type="inferred from homology"/>
<evidence type="ECO:0000256" key="3">
    <source>
        <dbReference type="ARBA" id="ARBA00022475"/>
    </source>
</evidence>
<evidence type="ECO:0000256" key="1">
    <source>
        <dbReference type="ARBA" id="ARBA00004651"/>
    </source>
</evidence>
<evidence type="ECO:0000256" key="6">
    <source>
        <dbReference type="ARBA" id="ARBA00023136"/>
    </source>
</evidence>
<evidence type="ECO:0000256" key="5">
    <source>
        <dbReference type="ARBA" id="ARBA00022989"/>
    </source>
</evidence>
<evidence type="ECO:0000256" key="7">
    <source>
        <dbReference type="SAM" id="Phobius"/>
    </source>
</evidence>
<protein>
    <recommendedName>
        <fullName evidence="8">EamA domain-containing protein</fullName>
    </recommendedName>
</protein>
<feature type="transmembrane region" description="Helical" evidence="7">
    <location>
        <begin position="44"/>
        <end position="62"/>
    </location>
</feature>
<comment type="subcellular location">
    <subcellularLocation>
        <location evidence="1">Cell membrane</location>
        <topology evidence="1">Multi-pass membrane protein</topology>
    </subcellularLocation>
</comment>
<dbReference type="PANTHER" id="PTHR42920">
    <property type="entry name" value="OS03G0707200 PROTEIN-RELATED"/>
    <property type="match status" value="1"/>
</dbReference>
<dbReference type="InterPro" id="IPR037185">
    <property type="entry name" value="EmrE-like"/>
</dbReference>
<gene>
    <name evidence="9" type="ORF">ACH5RR_001143</name>
</gene>
<dbReference type="EMBL" id="JBJUIK010000001">
    <property type="protein sequence ID" value="KAL3537777.1"/>
    <property type="molecule type" value="Genomic_DNA"/>
</dbReference>
<dbReference type="PANTHER" id="PTHR42920:SF26">
    <property type="entry name" value="OS03G0707200 PROTEIN"/>
    <property type="match status" value="1"/>
</dbReference>
<dbReference type="Pfam" id="PF00892">
    <property type="entry name" value="EamA"/>
    <property type="match status" value="1"/>
</dbReference>
<evidence type="ECO:0000259" key="8">
    <source>
        <dbReference type="Pfam" id="PF00892"/>
    </source>
</evidence>
<dbReference type="GO" id="GO:0005886">
    <property type="term" value="C:plasma membrane"/>
    <property type="evidence" value="ECO:0007669"/>
    <property type="project" value="UniProtKB-SubCell"/>
</dbReference>
<accession>A0ABD3B3R6</accession>
<dbReference type="Proteomes" id="UP001630127">
    <property type="component" value="Unassembled WGS sequence"/>
</dbReference>
<dbReference type="InterPro" id="IPR051258">
    <property type="entry name" value="Diverse_Substrate_Transporter"/>
</dbReference>
<keyword evidence="6 7" id="KW-0472">Membrane</keyword>
<comment type="similarity">
    <text evidence="2">Belongs to the drug/metabolite transporter (DMT) superfamily. Plant drug/metabolite exporter (P-DME) (TC 2.A.7.4) family.</text>
</comment>
<comment type="caution">
    <text evidence="9">The sequence shown here is derived from an EMBL/GenBank/DDBJ whole genome shotgun (WGS) entry which is preliminary data.</text>
</comment>
<evidence type="ECO:0000256" key="2">
    <source>
        <dbReference type="ARBA" id="ARBA00007635"/>
    </source>
</evidence>
<keyword evidence="5 7" id="KW-1133">Transmembrane helix</keyword>
<dbReference type="InterPro" id="IPR000620">
    <property type="entry name" value="EamA_dom"/>
</dbReference>
<reference evidence="9 10" key="1">
    <citation type="submission" date="2024-11" db="EMBL/GenBank/DDBJ databases">
        <title>A near-complete genome assembly of Cinchona calisaya.</title>
        <authorList>
            <person name="Lian D.C."/>
            <person name="Zhao X.W."/>
            <person name="Wei L."/>
        </authorList>
    </citation>
    <scope>NUCLEOTIDE SEQUENCE [LARGE SCALE GENOMIC DNA]</scope>
    <source>
        <tissue evidence="9">Nenye</tissue>
    </source>
</reference>
<keyword evidence="10" id="KW-1185">Reference proteome</keyword>